<dbReference type="Proteomes" id="UP001218188">
    <property type="component" value="Unassembled WGS sequence"/>
</dbReference>
<keyword evidence="2" id="KW-1185">Reference proteome</keyword>
<comment type="caution">
    <text evidence="1">The sequence shown here is derived from an EMBL/GenBank/DDBJ whole genome shotgun (WGS) entry which is preliminary data.</text>
</comment>
<dbReference type="AlphaFoldDB" id="A0AAD6SAL5"/>
<dbReference type="EMBL" id="JARJCM010000219">
    <property type="protein sequence ID" value="KAJ7021987.1"/>
    <property type="molecule type" value="Genomic_DNA"/>
</dbReference>
<sequence length="386" mass="43468">MTQRSLSAKPQTKTRRKPLNDDLWYHPRYKDFLELQNYPTMSPISRITKVEKAARHRRNQVAYRARPSRHPELREKERLRAVERRTATKAARRRRDPPKWANKTLSIDTNLAEQRDEEPTCSSSTRTLSESALTFKDYRARDYFILDEAQPTPQPRAESELPGVGSGRCSPTPDERLVCEALAALAHSTNNIIRRVATEGNSKADLPAPVDLLSAKALTINEAEMWGKVESWVSPFQDDFIDSAFTESDLPPGVAPLTAVQKESLRMTGTIGLLTPVQSAQMRVAALNVGELTPPTPEEATGWLYQARTANWSILDHTRCFEMIRWRTGILKAQRQARRAGEVFNSMQPVIVSPKIIPVLCSNGARQWTGLDDVARGMDTSVENLP</sequence>
<protein>
    <submittedName>
        <fullName evidence="1">Uncharacterized protein</fullName>
    </submittedName>
</protein>
<name>A0AAD6SAL5_9AGAR</name>
<organism evidence="1 2">
    <name type="scientific">Mycena alexandri</name>
    <dbReference type="NCBI Taxonomy" id="1745969"/>
    <lineage>
        <taxon>Eukaryota</taxon>
        <taxon>Fungi</taxon>
        <taxon>Dikarya</taxon>
        <taxon>Basidiomycota</taxon>
        <taxon>Agaricomycotina</taxon>
        <taxon>Agaricomycetes</taxon>
        <taxon>Agaricomycetidae</taxon>
        <taxon>Agaricales</taxon>
        <taxon>Marasmiineae</taxon>
        <taxon>Mycenaceae</taxon>
        <taxon>Mycena</taxon>
    </lineage>
</organism>
<reference evidence="1" key="1">
    <citation type="submission" date="2023-03" db="EMBL/GenBank/DDBJ databases">
        <title>Massive genome expansion in bonnet fungi (Mycena s.s.) driven by repeated elements and novel gene families across ecological guilds.</title>
        <authorList>
            <consortium name="Lawrence Berkeley National Laboratory"/>
            <person name="Harder C.B."/>
            <person name="Miyauchi S."/>
            <person name="Viragh M."/>
            <person name="Kuo A."/>
            <person name="Thoen E."/>
            <person name="Andreopoulos B."/>
            <person name="Lu D."/>
            <person name="Skrede I."/>
            <person name="Drula E."/>
            <person name="Henrissat B."/>
            <person name="Morin E."/>
            <person name="Kohler A."/>
            <person name="Barry K."/>
            <person name="LaButti K."/>
            <person name="Morin E."/>
            <person name="Salamov A."/>
            <person name="Lipzen A."/>
            <person name="Mereny Z."/>
            <person name="Hegedus B."/>
            <person name="Baldrian P."/>
            <person name="Stursova M."/>
            <person name="Weitz H."/>
            <person name="Taylor A."/>
            <person name="Grigoriev I.V."/>
            <person name="Nagy L.G."/>
            <person name="Martin F."/>
            <person name="Kauserud H."/>
        </authorList>
    </citation>
    <scope>NUCLEOTIDE SEQUENCE</scope>
    <source>
        <strain evidence="1">CBHHK200</strain>
    </source>
</reference>
<evidence type="ECO:0000313" key="2">
    <source>
        <dbReference type="Proteomes" id="UP001218188"/>
    </source>
</evidence>
<evidence type="ECO:0000313" key="1">
    <source>
        <dbReference type="EMBL" id="KAJ7021987.1"/>
    </source>
</evidence>
<proteinExistence type="predicted"/>
<accession>A0AAD6SAL5</accession>
<gene>
    <name evidence="1" type="ORF">C8F04DRAFT_1194944</name>
</gene>